<dbReference type="STRING" id="1108045.GORHZ_117_00380"/>
<organism evidence="1 2">
    <name type="scientific">Gordonia rhizosphera NBRC 16068</name>
    <dbReference type="NCBI Taxonomy" id="1108045"/>
    <lineage>
        <taxon>Bacteria</taxon>
        <taxon>Bacillati</taxon>
        <taxon>Actinomycetota</taxon>
        <taxon>Actinomycetes</taxon>
        <taxon>Mycobacteriales</taxon>
        <taxon>Gordoniaceae</taxon>
        <taxon>Gordonia</taxon>
    </lineage>
</organism>
<accession>K6WW46</accession>
<keyword evidence="2" id="KW-1185">Reference proteome</keyword>
<proteinExistence type="predicted"/>
<dbReference type="eggNOG" id="ENOG5031W14">
    <property type="taxonomic scope" value="Bacteria"/>
</dbReference>
<dbReference type="Proteomes" id="UP000008363">
    <property type="component" value="Unassembled WGS sequence"/>
</dbReference>
<sequence>MEVCVMGRTVGRFLVTIGVIAVGVGIVQGAGTADAAAHTVYQIPATAVTMSGSGIPGPYFAAVTAAPTSTPGTTAFSAPASPYVCSSSAGRALVRISYINITGLRSGTATVKPCAGFVDPTPVVATADTGVGRVVAQIEVIGSQAYPDAGQPSLPGFATFAAY</sequence>
<name>K6WW46_9ACTN</name>
<gene>
    <name evidence="1" type="ORF">GORHZ_117_00380</name>
</gene>
<dbReference type="AlphaFoldDB" id="K6WW46"/>
<reference evidence="1 2" key="1">
    <citation type="submission" date="2012-08" db="EMBL/GenBank/DDBJ databases">
        <title>Whole genome shotgun sequence of Gordonia rhizosphera NBRC 16068.</title>
        <authorList>
            <person name="Takarada H."/>
            <person name="Isaki S."/>
            <person name="Hosoyama A."/>
            <person name="Tsuchikane K."/>
            <person name="Katsumata H."/>
            <person name="Baba S."/>
            <person name="Ohji S."/>
            <person name="Yamazaki S."/>
            <person name="Fujita N."/>
        </authorList>
    </citation>
    <scope>NUCLEOTIDE SEQUENCE [LARGE SCALE GENOMIC DNA]</scope>
    <source>
        <strain evidence="1 2">NBRC 16068</strain>
    </source>
</reference>
<comment type="caution">
    <text evidence="1">The sequence shown here is derived from an EMBL/GenBank/DDBJ whole genome shotgun (WGS) entry which is preliminary data.</text>
</comment>
<evidence type="ECO:0000313" key="1">
    <source>
        <dbReference type="EMBL" id="GAB90774.1"/>
    </source>
</evidence>
<evidence type="ECO:0000313" key="2">
    <source>
        <dbReference type="Proteomes" id="UP000008363"/>
    </source>
</evidence>
<protein>
    <submittedName>
        <fullName evidence="1">Uncharacterized protein</fullName>
    </submittedName>
</protein>
<dbReference type="EMBL" id="BAHC01000117">
    <property type="protein sequence ID" value="GAB90774.1"/>
    <property type="molecule type" value="Genomic_DNA"/>
</dbReference>